<dbReference type="PANTHER" id="PTHR37753:SF1">
    <property type="entry name" value="OS01G0940600 PROTEIN"/>
    <property type="match status" value="1"/>
</dbReference>
<dbReference type="EMBL" id="CACTIH010009068">
    <property type="protein sequence ID" value="CAA3022399.1"/>
    <property type="molecule type" value="Genomic_DNA"/>
</dbReference>
<comment type="caution">
    <text evidence="3">The sequence shown here is derived from an EMBL/GenBank/DDBJ whole genome shotgun (WGS) entry which is preliminary data.</text>
</comment>
<gene>
    <name evidence="3" type="ORF">OLEA9_A001925</name>
</gene>
<reference evidence="3 4" key="1">
    <citation type="submission" date="2019-12" db="EMBL/GenBank/DDBJ databases">
        <authorList>
            <person name="Alioto T."/>
            <person name="Alioto T."/>
            <person name="Gomez Garrido J."/>
        </authorList>
    </citation>
    <scope>NUCLEOTIDE SEQUENCE [LARGE SCALE GENOMIC DNA]</scope>
</reference>
<dbReference type="Gramene" id="OE9A001925T2">
    <property type="protein sequence ID" value="OE9A001925C2"/>
    <property type="gene ID" value="OE9A001925"/>
</dbReference>
<keyword evidence="2" id="KW-1133">Transmembrane helix</keyword>
<organism evidence="3 4">
    <name type="scientific">Olea europaea subsp. europaea</name>
    <dbReference type="NCBI Taxonomy" id="158383"/>
    <lineage>
        <taxon>Eukaryota</taxon>
        <taxon>Viridiplantae</taxon>
        <taxon>Streptophyta</taxon>
        <taxon>Embryophyta</taxon>
        <taxon>Tracheophyta</taxon>
        <taxon>Spermatophyta</taxon>
        <taxon>Magnoliopsida</taxon>
        <taxon>eudicotyledons</taxon>
        <taxon>Gunneridae</taxon>
        <taxon>Pentapetalae</taxon>
        <taxon>asterids</taxon>
        <taxon>lamiids</taxon>
        <taxon>Lamiales</taxon>
        <taxon>Oleaceae</taxon>
        <taxon>Oleeae</taxon>
        <taxon>Olea</taxon>
    </lineage>
</organism>
<dbReference type="AlphaFoldDB" id="A0A8S0UUB0"/>
<feature type="transmembrane region" description="Helical" evidence="2">
    <location>
        <begin position="67"/>
        <end position="89"/>
    </location>
</feature>
<name>A0A8S0UUB0_OLEEU</name>
<evidence type="ECO:0000313" key="4">
    <source>
        <dbReference type="Proteomes" id="UP000594638"/>
    </source>
</evidence>
<feature type="region of interest" description="Disordered" evidence="1">
    <location>
        <begin position="113"/>
        <end position="142"/>
    </location>
</feature>
<protein>
    <submittedName>
        <fullName evidence="3">HIGH CHLOROPHYLL FLUORESCENCE 153</fullName>
    </submittedName>
</protein>
<evidence type="ECO:0000313" key="3">
    <source>
        <dbReference type="EMBL" id="CAA3022399.1"/>
    </source>
</evidence>
<dbReference type="Gramene" id="OE9A001925T1">
    <property type="protein sequence ID" value="OE9A001925C1"/>
    <property type="gene ID" value="OE9A001925"/>
</dbReference>
<proteinExistence type="predicted"/>
<keyword evidence="2" id="KW-0472">Membrane</keyword>
<accession>A0A8S0UUB0</accession>
<keyword evidence="4" id="KW-1185">Reference proteome</keyword>
<dbReference type="PANTHER" id="PTHR37753">
    <property type="entry name" value="OS01G0940600 PROTEIN"/>
    <property type="match status" value="1"/>
</dbReference>
<dbReference type="OrthoDB" id="786736at2759"/>
<dbReference type="Proteomes" id="UP000594638">
    <property type="component" value="Unassembled WGS sequence"/>
</dbReference>
<keyword evidence="2" id="KW-0812">Transmembrane</keyword>
<sequence>MSMASYRPVSCSTRLHFTHNYDTTRLPLTLSLNVHSTAQNLKGRYRNTSSRRRISVVPRAGPSTSSYIFAFVLPISLLAVTVVTSMRIVDKLDQKFLEEVAINQAILEAKEDEDEVNIPLENEPAAPRTRNRPKREVEPSSK</sequence>
<evidence type="ECO:0000256" key="1">
    <source>
        <dbReference type="SAM" id="MobiDB-lite"/>
    </source>
</evidence>
<evidence type="ECO:0000256" key="2">
    <source>
        <dbReference type="SAM" id="Phobius"/>
    </source>
</evidence>